<feature type="domain" description="HTH LytTR-type" evidence="3">
    <location>
        <begin position="129"/>
        <end position="232"/>
    </location>
</feature>
<dbReference type="Gene3D" id="2.40.50.1020">
    <property type="entry name" value="LytTr DNA-binding domain"/>
    <property type="match status" value="1"/>
</dbReference>
<dbReference type="PROSITE" id="PS50930">
    <property type="entry name" value="HTH_LYTTR"/>
    <property type="match status" value="1"/>
</dbReference>
<evidence type="ECO:0000259" key="2">
    <source>
        <dbReference type="PROSITE" id="PS50110"/>
    </source>
</evidence>
<dbReference type="InterPro" id="IPR001789">
    <property type="entry name" value="Sig_transdc_resp-reg_receiver"/>
</dbReference>
<evidence type="ECO:0000256" key="1">
    <source>
        <dbReference type="PROSITE-ProRule" id="PRU00169"/>
    </source>
</evidence>
<dbReference type="SMART" id="SM00448">
    <property type="entry name" value="REC"/>
    <property type="match status" value="1"/>
</dbReference>
<dbReference type="EMBL" id="LAPZ01000003">
    <property type="protein sequence ID" value="OSY88289.1"/>
    <property type="molecule type" value="Genomic_DNA"/>
</dbReference>
<keyword evidence="5" id="KW-1185">Reference proteome</keyword>
<sequence>MRILIIEDEARIAKRIERMTKDFFLNTLQQLTCVHSLVDGIEHIANNPLDLLLLDLNLNGENGFDVLQQSVSEAFHTIIISANKHQALTAFEYGVLDFVPKPFNKIRLEQAFNRVLKKEEVTTENLQYLAIKKRTGIQLVDIKNVLYIKGAGMYTEVYLKNGKIELHDKSLEKLSQLLPQSFHRIHKSYLVKLSEIKEILVQTGSKYSVELNSGKILPVGRTKYKNLKELFL</sequence>
<dbReference type="InParanoid" id="A0A1Y2PF02"/>
<gene>
    <name evidence="4" type="ORF">WH52_05820</name>
</gene>
<keyword evidence="1" id="KW-0597">Phosphoprotein</keyword>
<dbReference type="RefSeq" id="WP_086030009.1">
    <property type="nucleotide sequence ID" value="NZ_LAPZ01000003.1"/>
</dbReference>
<dbReference type="PROSITE" id="PS50110">
    <property type="entry name" value="RESPONSE_REGULATORY"/>
    <property type="match status" value="1"/>
</dbReference>
<comment type="caution">
    <text evidence="4">The sequence shown here is derived from an EMBL/GenBank/DDBJ whole genome shotgun (WGS) entry which is preliminary data.</text>
</comment>
<name>A0A1Y2PF02_9FLAO</name>
<dbReference type="SUPFAM" id="SSF52172">
    <property type="entry name" value="CheY-like"/>
    <property type="match status" value="1"/>
</dbReference>
<feature type="domain" description="Response regulatory" evidence="2">
    <location>
        <begin position="2"/>
        <end position="116"/>
    </location>
</feature>
<dbReference type="PANTHER" id="PTHR37299">
    <property type="entry name" value="TRANSCRIPTIONAL REGULATOR-RELATED"/>
    <property type="match status" value="1"/>
</dbReference>
<dbReference type="AlphaFoldDB" id="A0A1Y2PF02"/>
<accession>A0A1Y2PF02</accession>
<dbReference type="SMART" id="SM00850">
    <property type="entry name" value="LytTR"/>
    <property type="match status" value="1"/>
</dbReference>
<dbReference type="Pfam" id="PF00072">
    <property type="entry name" value="Response_reg"/>
    <property type="match status" value="1"/>
</dbReference>
<feature type="modified residue" description="4-aspartylphosphate" evidence="1">
    <location>
        <position position="55"/>
    </location>
</feature>
<evidence type="ECO:0000313" key="4">
    <source>
        <dbReference type="EMBL" id="OSY88289.1"/>
    </source>
</evidence>
<dbReference type="STRING" id="1635173.WH52_05820"/>
<organism evidence="4 5">
    <name type="scientific">Tenacibaculum holothuriorum</name>
    <dbReference type="NCBI Taxonomy" id="1635173"/>
    <lineage>
        <taxon>Bacteria</taxon>
        <taxon>Pseudomonadati</taxon>
        <taxon>Bacteroidota</taxon>
        <taxon>Flavobacteriia</taxon>
        <taxon>Flavobacteriales</taxon>
        <taxon>Flavobacteriaceae</taxon>
        <taxon>Tenacibaculum</taxon>
    </lineage>
</organism>
<dbReference type="InterPro" id="IPR007492">
    <property type="entry name" value="LytTR_DNA-bd_dom"/>
</dbReference>
<protein>
    <submittedName>
        <fullName evidence="4">LytTR family transcriptional regulator</fullName>
    </submittedName>
</protein>
<dbReference type="PANTHER" id="PTHR37299:SF1">
    <property type="entry name" value="STAGE 0 SPORULATION PROTEIN A HOMOLOG"/>
    <property type="match status" value="1"/>
</dbReference>
<evidence type="ECO:0000259" key="3">
    <source>
        <dbReference type="PROSITE" id="PS50930"/>
    </source>
</evidence>
<dbReference type="GO" id="GO:0000156">
    <property type="term" value="F:phosphorelay response regulator activity"/>
    <property type="evidence" value="ECO:0007669"/>
    <property type="project" value="InterPro"/>
</dbReference>
<evidence type="ECO:0000313" key="5">
    <source>
        <dbReference type="Proteomes" id="UP000194221"/>
    </source>
</evidence>
<dbReference type="Pfam" id="PF04397">
    <property type="entry name" value="LytTR"/>
    <property type="match status" value="1"/>
</dbReference>
<dbReference type="OrthoDB" id="9781059at2"/>
<reference evidence="4 5" key="1">
    <citation type="submission" date="2015-03" db="EMBL/GenBank/DDBJ databases">
        <title>Genome sequence of Tenacibaculum sp. S2-2, isolated from intestinal microbiota of sea cucumber, Apostichopus japonicas.</title>
        <authorList>
            <person name="Shao Z."/>
            <person name="Wang L."/>
            <person name="Li X."/>
        </authorList>
    </citation>
    <scope>NUCLEOTIDE SEQUENCE [LARGE SCALE GENOMIC DNA]</scope>
    <source>
        <strain evidence="4 5">S2-2</strain>
    </source>
</reference>
<dbReference type="Proteomes" id="UP000194221">
    <property type="component" value="Unassembled WGS sequence"/>
</dbReference>
<dbReference type="Gene3D" id="3.40.50.2300">
    <property type="match status" value="1"/>
</dbReference>
<proteinExistence type="predicted"/>
<dbReference type="InterPro" id="IPR046947">
    <property type="entry name" value="LytR-like"/>
</dbReference>
<dbReference type="GO" id="GO:0003677">
    <property type="term" value="F:DNA binding"/>
    <property type="evidence" value="ECO:0007669"/>
    <property type="project" value="InterPro"/>
</dbReference>
<dbReference type="InterPro" id="IPR011006">
    <property type="entry name" value="CheY-like_superfamily"/>
</dbReference>